<dbReference type="GO" id="GO:0004339">
    <property type="term" value="F:glucan 1,4-alpha-glucosidase activity"/>
    <property type="evidence" value="ECO:0007669"/>
    <property type="project" value="UniProtKB-EC"/>
</dbReference>
<dbReference type="GO" id="GO:0000272">
    <property type="term" value="P:polysaccharide catabolic process"/>
    <property type="evidence" value="ECO:0007669"/>
    <property type="project" value="UniProtKB-KW"/>
</dbReference>
<dbReference type="PANTHER" id="PTHR31616:SF9">
    <property type="entry name" value="GLUCOAMYLASE, INTRACELLULAR SPORULATION-SPECIFIC"/>
    <property type="match status" value="1"/>
</dbReference>
<name>A0A139AM12_GONPJ</name>
<evidence type="ECO:0000256" key="6">
    <source>
        <dbReference type="ARBA" id="ARBA00023295"/>
    </source>
</evidence>
<keyword evidence="14" id="KW-1185">Reference proteome</keyword>
<evidence type="ECO:0000313" key="13">
    <source>
        <dbReference type="EMBL" id="KXS17801.1"/>
    </source>
</evidence>
<evidence type="ECO:0000256" key="7">
    <source>
        <dbReference type="ARBA" id="ARBA00023326"/>
    </source>
</evidence>
<feature type="compositionally biased region" description="Pro residues" evidence="10">
    <location>
        <begin position="153"/>
        <end position="162"/>
    </location>
</feature>
<accession>A0A139AM12</accession>
<feature type="region of interest" description="Disordered" evidence="10">
    <location>
        <begin position="129"/>
        <end position="165"/>
    </location>
</feature>
<feature type="domain" description="CBM21" evidence="12">
    <location>
        <begin position="20"/>
        <end position="123"/>
    </location>
</feature>
<dbReference type="Pfam" id="PF00723">
    <property type="entry name" value="Glyco_hydro_15"/>
    <property type="match status" value="1"/>
</dbReference>
<sequence length="623" mass="67335">MKVNPQAILAFALAILGLGLFADAQTPVKVTGYGYIGNVLYGNITVYNYAYTKTVTVNYADLASSWSYTCAASYSSGPNSANYEFWVFSCNVGSAGVSQFYISYVTNGNTYYDNNGGYGVNYKVTQPTTTTTRASSSPTNTASASPTATASAAPPPPPPPGSKPIGFSQDITTWLTAAVPNAQSYLLANINAAGTLAGVVVAAPKAQPTSQNYFFHWIRDASLVMDVVRQWYDQTKSSVYQQLFFDHRDFTHKIQIINALTGLGEAKFNVDGTDFTGGWCRPQNDGPAFRASAFIRFSKSYLSNGGTLATVVDMWNGTNSVIKPDLEYISQSTNYLDTNGCDLWEEQRGLHLFTMMAQRRALLEGAAFAQSVVNDQGAGTFYKQQAQAIESKISSSFFSTSTNTLYTTLSGRQLDSAIPLAIIHGYNDDGFYPPTSDQVLVSLYKFAQGFQTEYTLNQASLIDSASGLSMSYAIGRYYGDTYDGKGNSKGNPWYLTTLVFAELYYRAAKLYIDGGSIAVTSLNLPFFTGARPSGAGVTVSLSAGSTYAKGSAQFDAIIAGVVSLAETYVRRVKHHVSADNHINEQYNRDTGVAQGVDNLTWSYAALTTTYNARQALVNTGYLA</sequence>
<dbReference type="EMBL" id="KQ965745">
    <property type="protein sequence ID" value="KXS17801.1"/>
    <property type="molecule type" value="Genomic_DNA"/>
</dbReference>
<keyword evidence="6" id="KW-0326">Glycosidase</keyword>
<evidence type="ECO:0000256" key="3">
    <source>
        <dbReference type="ARBA" id="ARBA00012593"/>
    </source>
</evidence>
<evidence type="ECO:0000256" key="1">
    <source>
        <dbReference type="ARBA" id="ARBA00001863"/>
    </source>
</evidence>
<feature type="compositionally biased region" description="Low complexity" evidence="10">
    <location>
        <begin position="129"/>
        <end position="152"/>
    </location>
</feature>
<keyword evidence="7" id="KW-0624">Polysaccharide degradation</keyword>
<dbReference type="Proteomes" id="UP000070544">
    <property type="component" value="Unassembled WGS sequence"/>
</dbReference>
<evidence type="ECO:0000256" key="5">
    <source>
        <dbReference type="ARBA" id="ARBA00023277"/>
    </source>
</evidence>
<evidence type="ECO:0000256" key="8">
    <source>
        <dbReference type="ARBA" id="ARBA00033442"/>
    </source>
</evidence>
<dbReference type="GO" id="GO:0000324">
    <property type="term" value="C:fungal-type vacuole"/>
    <property type="evidence" value="ECO:0007669"/>
    <property type="project" value="TreeGrafter"/>
</dbReference>
<evidence type="ECO:0000313" key="14">
    <source>
        <dbReference type="Proteomes" id="UP000070544"/>
    </source>
</evidence>
<dbReference type="InterPro" id="IPR038175">
    <property type="entry name" value="CBM21_dom_sf"/>
</dbReference>
<organism evidence="13 14">
    <name type="scientific">Gonapodya prolifera (strain JEL478)</name>
    <name type="common">Monoblepharis prolifera</name>
    <dbReference type="NCBI Taxonomy" id="1344416"/>
    <lineage>
        <taxon>Eukaryota</taxon>
        <taxon>Fungi</taxon>
        <taxon>Fungi incertae sedis</taxon>
        <taxon>Chytridiomycota</taxon>
        <taxon>Chytridiomycota incertae sedis</taxon>
        <taxon>Monoblepharidomycetes</taxon>
        <taxon>Monoblepharidales</taxon>
        <taxon>Gonapodyaceae</taxon>
        <taxon>Gonapodya</taxon>
    </lineage>
</organism>
<dbReference type="OrthoDB" id="6123450at2759"/>
<dbReference type="InterPro" id="IPR008928">
    <property type="entry name" value="6-hairpin_glycosidase_sf"/>
</dbReference>
<dbReference type="PRINTS" id="PR00736">
    <property type="entry name" value="GLHYDRLASE15"/>
</dbReference>
<dbReference type="InterPro" id="IPR011613">
    <property type="entry name" value="GH15-like"/>
</dbReference>
<dbReference type="InterPro" id="IPR012341">
    <property type="entry name" value="6hp_glycosidase-like_sf"/>
</dbReference>
<evidence type="ECO:0000256" key="10">
    <source>
        <dbReference type="SAM" id="MobiDB-lite"/>
    </source>
</evidence>
<evidence type="ECO:0000256" key="2">
    <source>
        <dbReference type="ARBA" id="ARBA00006188"/>
    </source>
</evidence>
<dbReference type="PROSITE" id="PS00820">
    <property type="entry name" value="GLUCOAMYLASE"/>
    <property type="match status" value="1"/>
</dbReference>
<keyword evidence="5" id="KW-0119">Carbohydrate metabolism</keyword>
<protein>
    <recommendedName>
        <fullName evidence="3">glucan 1,4-alpha-glucosidase</fullName>
        <ecNumber evidence="3">3.2.1.3</ecNumber>
    </recommendedName>
    <alternativeName>
        <fullName evidence="9">1,4-alpha-D-glucan glucohydrolase</fullName>
    </alternativeName>
    <alternativeName>
        <fullName evidence="8">Glucan 1,4-alpha-glucosidase</fullName>
    </alternativeName>
</protein>
<evidence type="ECO:0000259" key="12">
    <source>
        <dbReference type="PROSITE" id="PS51159"/>
    </source>
</evidence>
<dbReference type="Gene3D" id="1.50.10.10">
    <property type="match status" value="1"/>
</dbReference>
<dbReference type="AlphaFoldDB" id="A0A139AM12"/>
<comment type="catalytic activity">
    <reaction evidence="1">
        <text>Hydrolysis of terminal (1-&gt;4)-linked alpha-D-glucose residues successively from non-reducing ends of the chains with release of beta-D-glucose.</text>
        <dbReference type="EC" id="3.2.1.3"/>
    </reaction>
</comment>
<evidence type="ECO:0000256" key="9">
    <source>
        <dbReference type="ARBA" id="ARBA00033473"/>
    </source>
</evidence>
<dbReference type="InterPro" id="IPR046966">
    <property type="entry name" value="Glucoamylase_active_site"/>
</dbReference>
<dbReference type="PROSITE" id="PS51159">
    <property type="entry name" value="CBM21"/>
    <property type="match status" value="1"/>
</dbReference>
<evidence type="ECO:0000256" key="4">
    <source>
        <dbReference type="ARBA" id="ARBA00022801"/>
    </source>
</evidence>
<dbReference type="PANTHER" id="PTHR31616">
    <property type="entry name" value="TREHALASE"/>
    <property type="match status" value="1"/>
</dbReference>
<gene>
    <name evidence="13" type="ORF">M427DRAFT_153677</name>
</gene>
<dbReference type="InterPro" id="IPR000165">
    <property type="entry name" value="Glucoamylase"/>
</dbReference>
<evidence type="ECO:0000256" key="11">
    <source>
        <dbReference type="SAM" id="SignalP"/>
    </source>
</evidence>
<proteinExistence type="inferred from homology"/>
<dbReference type="EC" id="3.2.1.3" evidence="3"/>
<comment type="similarity">
    <text evidence="2">Belongs to the glycosyl hydrolase 15 family.</text>
</comment>
<reference evidence="13 14" key="1">
    <citation type="journal article" date="2015" name="Genome Biol. Evol.">
        <title>Phylogenomic analyses indicate that early fungi evolved digesting cell walls of algal ancestors of land plants.</title>
        <authorList>
            <person name="Chang Y."/>
            <person name="Wang S."/>
            <person name="Sekimoto S."/>
            <person name="Aerts A.L."/>
            <person name="Choi C."/>
            <person name="Clum A."/>
            <person name="LaButti K.M."/>
            <person name="Lindquist E.A."/>
            <person name="Yee Ngan C."/>
            <person name="Ohm R.A."/>
            <person name="Salamov A.A."/>
            <person name="Grigoriev I.V."/>
            <person name="Spatafora J.W."/>
            <person name="Berbee M.L."/>
        </authorList>
    </citation>
    <scope>NUCLEOTIDE SEQUENCE [LARGE SCALE GENOMIC DNA]</scope>
    <source>
        <strain evidence="13 14">JEL478</strain>
    </source>
</reference>
<dbReference type="Gene3D" id="2.60.40.2440">
    <property type="entry name" value="Carbohydrate binding type-21 domain"/>
    <property type="match status" value="1"/>
</dbReference>
<feature type="signal peptide" evidence="11">
    <location>
        <begin position="1"/>
        <end position="24"/>
    </location>
</feature>
<dbReference type="InterPro" id="IPR005036">
    <property type="entry name" value="CBM21_dom"/>
</dbReference>
<dbReference type="OMA" id="DHFYTRM"/>
<keyword evidence="11" id="KW-0732">Signal</keyword>
<dbReference type="SUPFAM" id="SSF48208">
    <property type="entry name" value="Six-hairpin glycosidases"/>
    <property type="match status" value="1"/>
</dbReference>
<dbReference type="STRING" id="1344416.A0A139AM12"/>
<keyword evidence="4 13" id="KW-0378">Hydrolase</keyword>
<feature type="chain" id="PRO_5007296301" description="glucan 1,4-alpha-glucosidase" evidence="11">
    <location>
        <begin position="25"/>
        <end position="623"/>
    </location>
</feature>